<dbReference type="Proteomes" id="UP001596223">
    <property type="component" value="Unassembled WGS sequence"/>
</dbReference>
<dbReference type="EMBL" id="JBHSQN010000010">
    <property type="protein sequence ID" value="MFC6012528.1"/>
    <property type="molecule type" value="Genomic_DNA"/>
</dbReference>
<comment type="caution">
    <text evidence="1">The sequence shown here is derived from an EMBL/GenBank/DDBJ whole genome shotgun (WGS) entry which is preliminary data.</text>
</comment>
<evidence type="ECO:0000313" key="2">
    <source>
        <dbReference type="Proteomes" id="UP001596223"/>
    </source>
</evidence>
<organism evidence="1 2">
    <name type="scientific">Nocardia lasii</name>
    <dbReference type="NCBI Taxonomy" id="1616107"/>
    <lineage>
        <taxon>Bacteria</taxon>
        <taxon>Bacillati</taxon>
        <taxon>Actinomycetota</taxon>
        <taxon>Actinomycetes</taxon>
        <taxon>Mycobacteriales</taxon>
        <taxon>Nocardiaceae</taxon>
        <taxon>Nocardia</taxon>
    </lineage>
</organism>
<proteinExistence type="predicted"/>
<dbReference type="RefSeq" id="WP_378606237.1">
    <property type="nucleotide sequence ID" value="NZ_JBHSQN010000010.1"/>
</dbReference>
<evidence type="ECO:0000313" key="1">
    <source>
        <dbReference type="EMBL" id="MFC6012528.1"/>
    </source>
</evidence>
<protein>
    <submittedName>
        <fullName evidence="1">Zinc ribbon domain-containing protein</fullName>
    </submittedName>
</protein>
<accession>A0ABW1JV49</accession>
<keyword evidence="2" id="KW-1185">Reference proteome</keyword>
<reference evidence="2" key="1">
    <citation type="journal article" date="2019" name="Int. J. Syst. Evol. Microbiol.">
        <title>The Global Catalogue of Microorganisms (GCM) 10K type strain sequencing project: providing services to taxonomists for standard genome sequencing and annotation.</title>
        <authorList>
            <consortium name="The Broad Institute Genomics Platform"/>
            <consortium name="The Broad Institute Genome Sequencing Center for Infectious Disease"/>
            <person name="Wu L."/>
            <person name="Ma J."/>
        </authorList>
    </citation>
    <scope>NUCLEOTIDE SEQUENCE [LARGE SCALE GENOMIC DNA]</scope>
    <source>
        <strain evidence="2">CCUG 36956</strain>
    </source>
</reference>
<gene>
    <name evidence="1" type="ORF">ACFP3H_15815</name>
</gene>
<name>A0ABW1JV49_9NOCA</name>
<sequence>MAEPVVFTSNYSDQSNDNGFQWDFRCERCSTVHRSAFQQNYLSRGRGALRSLRDLFGDRVPLLHKTSSAAESFSNSWGAGASSTKDRAFANAVAEVTHQFRLCAGCGSWMCARTCWNDQVGQCTRCSPLVAHEIARAQADARGAQIRDAAQRQDWASQHDHATAARVTCPTCAATTAGGRFCGSCGTALDARVDCRGCGHRLQVGGVFCTQCGLAQ</sequence>